<dbReference type="GO" id="GO:0017178">
    <property type="term" value="F:diphthine-ammonia ligase activity"/>
    <property type="evidence" value="ECO:0007669"/>
    <property type="project" value="UniProtKB-EC"/>
</dbReference>
<dbReference type="EC" id="6.3.1.14" evidence="1"/>
<evidence type="ECO:0000256" key="3">
    <source>
        <dbReference type="ARBA" id="ARBA00029814"/>
    </source>
</evidence>
<dbReference type="EMBL" id="HBIU01055496">
    <property type="protein sequence ID" value="CAE0648549.1"/>
    <property type="molecule type" value="Transcribed_RNA"/>
</dbReference>
<dbReference type="InterPro" id="IPR014729">
    <property type="entry name" value="Rossmann-like_a/b/a_fold"/>
</dbReference>
<organism evidence="7">
    <name type="scientific">Heterosigma akashiwo</name>
    <name type="common">Chromophytic alga</name>
    <name type="synonym">Heterosigma carterae</name>
    <dbReference type="NCBI Taxonomy" id="2829"/>
    <lineage>
        <taxon>Eukaryota</taxon>
        <taxon>Sar</taxon>
        <taxon>Stramenopiles</taxon>
        <taxon>Ochrophyta</taxon>
        <taxon>Raphidophyceae</taxon>
        <taxon>Chattonellales</taxon>
        <taxon>Chattonellaceae</taxon>
        <taxon>Heterosigma</taxon>
    </lineage>
</organism>
<reference evidence="7" key="1">
    <citation type="submission" date="2021-01" db="EMBL/GenBank/DDBJ databases">
        <authorList>
            <person name="Corre E."/>
            <person name="Pelletier E."/>
            <person name="Niang G."/>
            <person name="Scheremetjew M."/>
            <person name="Finn R."/>
            <person name="Kale V."/>
            <person name="Holt S."/>
            <person name="Cochrane G."/>
            <person name="Meng A."/>
            <person name="Brown T."/>
            <person name="Cohen L."/>
        </authorList>
    </citation>
    <scope>NUCLEOTIDE SEQUENCE</scope>
    <source>
        <strain evidence="7">CCMP3107</strain>
    </source>
</reference>
<evidence type="ECO:0000259" key="6">
    <source>
        <dbReference type="Pfam" id="PF01902"/>
    </source>
</evidence>
<comment type="catalytic activity">
    <reaction evidence="5">
        <text>diphthine-[translation elongation factor 2] + NH4(+) + ATP = diphthamide-[translation elongation factor 2] + AMP + diphosphate + H(+)</text>
        <dbReference type="Rhea" id="RHEA:19753"/>
        <dbReference type="Rhea" id="RHEA-COMP:10172"/>
        <dbReference type="Rhea" id="RHEA-COMP:10174"/>
        <dbReference type="ChEBI" id="CHEBI:15378"/>
        <dbReference type="ChEBI" id="CHEBI:16692"/>
        <dbReference type="ChEBI" id="CHEBI:28938"/>
        <dbReference type="ChEBI" id="CHEBI:30616"/>
        <dbReference type="ChEBI" id="CHEBI:33019"/>
        <dbReference type="ChEBI" id="CHEBI:82696"/>
        <dbReference type="ChEBI" id="CHEBI:456215"/>
        <dbReference type="EC" id="6.3.1.14"/>
    </reaction>
</comment>
<evidence type="ECO:0000256" key="4">
    <source>
        <dbReference type="ARBA" id="ARBA00031552"/>
    </source>
</evidence>
<dbReference type="Gene3D" id="3.40.50.620">
    <property type="entry name" value="HUPs"/>
    <property type="match status" value="1"/>
</dbReference>
<dbReference type="Pfam" id="PF01902">
    <property type="entry name" value="Diphthami_syn_2"/>
    <property type="match status" value="1"/>
</dbReference>
<name>A0A7S3YDL5_HETAK</name>
<feature type="domain" description="Diphthamide synthase" evidence="6">
    <location>
        <begin position="2"/>
        <end position="159"/>
    </location>
</feature>
<dbReference type="Gene3D" id="3.90.1490.10">
    <property type="entry name" value="putative n-type atp pyrophosphatase, domain 2"/>
    <property type="match status" value="1"/>
</dbReference>
<dbReference type="CDD" id="cd01994">
    <property type="entry name" value="AANH_PF0828-like"/>
    <property type="match status" value="1"/>
</dbReference>
<dbReference type="InterPro" id="IPR002761">
    <property type="entry name" value="Diphthami_syn_dom"/>
</dbReference>
<accession>A0A7S3YDL5</accession>
<evidence type="ECO:0000256" key="2">
    <source>
        <dbReference type="ARBA" id="ARBA00018426"/>
    </source>
</evidence>
<evidence type="ECO:0000313" key="7">
    <source>
        <dbReference type="EMBL" id="CAE0648549.1"/>
    </source>
</evidence>
<evidence type="ECO:0000256" key="5">
    <source>
        <dbReference type="ARBA" id="ARBA00048108"/>
    </source>
</evidence>
<dbReference type="SUPFAM" id="SSF52402">
    <property type="entry name" value="Adenine nucleotide alpha hydrolases-like"/>
    <property type="match status" value="1"/>
</dbReference>
<gene>
    <name evidence="7" type="ORF">HAKA00212_LOCUS24357</name>
</gene>
<sequence length="201" mass="22872">MHGVREEVLDAQAEALGIPLYKFFIEHSTTMEEYDQKMRAAIEHLKGKFEVRYSIFGDIFLEQLKAYREEKCNEANLIPVFPLWKEDTAELAKSFSTEGFKAYVSAVDGSKLGKEFCGRSYDLRFLHDLPADVDPCGENGEFHTMVYDGPIFKAPLSLLRGEVVDKSYKPAKKEDDNHVCSTSKDGVDKTFYFCDLLLPDS</sequence>
<proteinExistence type="predicted"/>
<evidence type="ECO:0000256" key="1">
    <source>
        <dbReference type="ARBA" id="ARBA00012089"/>
    </source>
</evidence>
<protein>
    <recommendedName>
        <fullName evidence="2">Diphthine--ammonia ligase</fullName>
        <ecNumber evidence="1">6.3.1.14</ecNumber>
    </recommendedName>
    <alternativeName>
        <fullName evidence="3">Diphthamide synthase</fullName>
    </alternativeName>
    <alternativeName>
        <fullName evidence="4">Diphthamide synthetase</fullName>
    </alternativeName>
</protein>
<dbReference type="AlphaFoldDB" id="A0A7S3YDL5"/>